<dbReference type="Pfam" id="PF15335">
    <property type="entry name" value="CAAP1"/>
    <property type="match status" value="1"/>
</dbReference>
<feature type="compositionally biased region" description="Basic and acidic residues" evidence="1">
    <location>
        <begin position="285"/>
        <end position="296"/>
    </location>
</feature>
<feature type="region of interest" description="Disordered" evidence="1">
    <location>
        <begin position="274"/>
        <end position="296"/>
    </location>
</feature>
<reference evidence="2" key="1">
    <citation type="submission" date="2016-11" db="UniProtKB">
        <authorList>
            <consortium name="WormBaseParasite"/>
        </authorList>
    </citation>
    <scope>IDENTIFICATION</scope>
    <source>
        <strain evidence="2">pt0022</strain>
    </source>
</reference>
<dbReference type="STRING" id="6293.A0A1I8F1I5"/>
<dbReference type="PANTHER" id="PTHR14740">
    <property type="entry name" value="CASPASE ACTIVITY AND APOPTOSIS INHIBITOR 1"/>
    <property type="match status" value="1"/>
</dbReference>
<dbReference type="PANTHER" id="PTHR14740:SF3">
    <property type="entry name" value="CASPASE ACTIVITY AND APOPTOSIS INHIBITOR 1"/>
    <property type="match status" value="1"/>
</dbReference>
<dbReference type="GO" id="GO:0042981">
    <property type="term" value="P:regulation of apoptotic process"/>
    <property type="evidence" value="ECO:0007669"/>
    <property type="project" value="InterPro"/>
</dbReference>
<feature type="region of interest" description="Disordered" evidence="1">
    <location>
        <begin position="314"/>
        <end position="342"/>
    </location>
</feature>
<evidence type="ECO:0000313" key="2">
    <source>
        <dbReference type="WBParaSite" id="maker-PairedContig_905-snap-gene-1.15-mRNA-1"/>
    </source>
</evidence>
<evidence type="ECO:0000256" key="1">
    <source>
        <dbReference type="SAM" id="MobiDB-lite"/>
    </source>
</evidence>
<sequence>MVRDHGKKSYSFRSKKTRIQTSSIVSNESTCCTLLNPNKQLNRYSSTISCVSASSSSRSSSVKKRAIQSDFLSSVKLHSEGKLKSIAFYIDNREEMVRHMFASLHRRELYELLPENLKNLEIAELRYLCVKELNGMSKKNICTILKGKDFVESESEGEKNEALITSTDIKTLKTEIAVADSTTEMTAPNLPGVFQTVGTDDTTACNSIMSTSEVHFAAIESISSSKIRQESETVVQSDFTSEYKISSSHYADIFADKDISSPNQVDIVITTEDDDELEEGEVVSDQEKSINSDKDHMLKGQNCNEHLTIHRNPFTGNLLGDSSPTSVSKKSGNSGNSVDTNKVREERRLHMLELELRARAIEALIRRSDRSFLSRRSSWWKTQEAGIPKNSYSKILLELKKVEFILLDIPRELFFPKFVKSIYVNDSVYTVYNL</sequence>
<feature type="compositionally biased region" description="Low complexity" evidence="1">
    <location>
        <begin position="326"/>
        <end position="338"/>
    </location>
</feature>
<dbReference type="InterPro" id="IPR038991">
    <property type="entry name" value="CAAP1"/>
</dbReference>
<dbReference type="WBParaSite" id="maker-PairedContig_905-snap-gene-1.15-mRNA-1">
    <property type="protein sequence ID" value="maker-PairedContig_905-snap-gene-1.15-mRNA-1"/>
    <property type="gene ID" value="maker-PairedContig_905-snap-gene-1.15"/>
</dbReference>
<dbReference type="AlphaFoldDB" id="A0A1I8F1I5"/>
<accession>A0A1I8F1I5</accession>
<protein>
    <submittedName>
        <fullName evidence="2">Uncharacterized protein</fullName>
    </submittedName>
</protein>
<organism evidence="2">
    <name type="scientific">Wuchereria bancrofti</name>
    <dbReference type="NCBI Taxonomy" id="6293"/>
    <lineage>
        <taxon>Eukaryota</taxon>
        <taxon>Metazoa</taxon>
        <taxon>Ecdysozoa</taxon>
        <taxon>Nematoda</taxon>
        <taxon>Chromadorea</taxon>
        <taxon>Rhabditida</taxon>
        <taxon>Spirurina</taxon>
        <taxon>Spiruromorpha</taxon>
        <taxon>Filarioidea</taxon>
        <taxon>Onchocercidae</taxon>
        <taxon>Wuchereria</taxon>
    </lineage>
</organism>
<proteinExistence type="predicted"/>
<feature type="compositionally biased region" description="Acidic residues" evidence="1">
    <location>
        <begin position="274"/>
        <end position="284"/>
    </location>
</feature>
<name>A0A1I8F1I5_WUCBA</name>